<dbReference type="EMBL" id="CP117454">
    <property type="protein sequence ID" value="WLG85031.1"/>
    <property type="molecule type" value="Genomic_DNA"/>
</dbReference>
<keyword evidence="7 10" id="KW-1133">Transmembrane helix</keyword>
<proteinExistence type="inferred from homology"/>
<evidence type="ECO:0000256" key="7">
    <source>
        <dbReference type="ARBA" id="ARBA00022989"/>
    </source>
</evidence>
<sequence>MADSISTKKLVTRLLLVVVAMFVFGFALVPIYDVMCQAFGINGKTSGQYEGEQTVDVSRQVRVQFLSTNAADMTWDFYPKSDELTAHPGAVNEMIFIAHNPTDRPMSAQAVPSIAPSNAAAYFHKTECFCFTQQVLQPGQRIEMPVRFIVDRDMPKEVKHLTLSYTLFDITARHPPVAVATSTGG</sequence>
<gene>
    <name evidence="11" type="ORF">PSH97_00395</name>
</gene>
<dbReference type="PANTHER" id="PTHR21320">
    <property type="entry name" value="CYTOCHROME C OXIDASE ASSEMBLY PROTEIN COX11-RELATED"/>
    <property type="match status" value="1"/>
</dbReference>
<accession>A0ABY9EXJ0</accession>
<dbReference type="RefSeq" id="WP_305447661.1">
    <property type="nucleotide sequence ID" value="NZ_CP117454.1"/>
</dbReference>
<keyword evidence="6" id="KW-0735">Signal-anchor</keyword>
<evidence type="ECO:0000256" key="1">
    <source>
        <dbReference type="ARBA" id="ARBA00004007"/>
    </source>
</evidence>
<evidence type="ECO:0000256" key="2">
    <source>
        <dbReference type="ARBA" id="ARBA00004382"/>
    </source>
</evidence>
<keyword evidence="5 10" id="KW-0812">Transmembrane</keyword>
<comment type="similarity">
    <text evidence="3">Belongs to the COX11/CtaG family.</text>
</comment>
<organism evidence="11 12">
    <name type="scientific">Pseudomonas cucumis</name>
    <dbReference type="NCBI Taxonomy" id="2954082"/>
    <lineage>
        <taxon>Bacteria</taxon>
        <taxon>Pseudomonadati</taxon>
        <taxon>Pseudomonadota</taxon>
        <taxon>Gammaproteobacteria</taxon>
        <taxon>Pseudomonadales</taxon>
        <taxon>Pseudomonadaceae</taxon>
        <taxon>Pseudomonas</taxon>
    </lineage>
</organism>
<comment type="function">
    <text evidence="1">Exerts its effect at some terminal stage of cytochrome c oxidase synthesis, probably by being involved in the insertion of the copper B into subunit I.</text>
</comment>
<evidence type="ECO:0000256" key="4">
    <source>
        <dbReference type="ARBA" id="ARBA00015384"/>
    </source>
</evidence>
<evidence type="ECO:0000313" key="12">
    <source>
        <dbReference type="Proteomes" id="UP001239418"/>
    </source>
</evidence>
<evidence type="ECO:0000256" key="10">
    <source>
        <dbReference type="SAM" id="Phobius"/>
    </source>
</evidence>
<keyword evidence="8" id="KW-0186">Copper</keyword>
<reference evidence="11 12" key="1">
    <citation type="submission" date="2023-02" db="EMBL/GenBank/DDBJ databases">
        <title>Evolution of Hrp T3SS in non-pathogenic Pseudomonas fluorescens.</title>
        <authorList>
            <person name="Liao K."/>
            <person name="Wei H."/>
            <person name="Gu Y."/>
        </authorList>
    </citation>
    <scope>NUCLEOTIDE SEQUENCE [LARGE SCALE GENOMIC DNA]</scope>
    <source>
        <strain evidence="11 12">FP1935</strain>
    </source>
</reference>
<evidence type="ECO:0000256" key="3">
    <source>
        <dbReference type="ARBA" id="ARBA00009620"/>
    </source>
</evidence>
<evidence type="ECO:0000256" key="6">
    <source>
        <dbReference type="ARBA" id="ARBA00022968"/>
    </source>
</evidence>
<keyword evidence="9 10" id="KW-0472">Membrane</keyword>
<feature type="transmembrane region" description="Helical" evidence="10">
    <location>
        <begin position="12"/>
        <end position="32"/>
    </location>
</feature>
<dbReference type="Proteomes" id="UP001239418">
    <property type="component" value="Chromosome"/>
</dbReference>
<dbReference type="PANTHER" id="PTHR21320:SF3">
    <property type="entry name" value="CYTOCHROME C OXIDASE ASSEMBLY PROTEIN COX11, MITOCHONDRIAL-RELATED"/>
    <property type="match status" value="1"/>
</dbReference>
<keyword evidence="12" id="KW-1185">Reference proteome</keyword>
<comment type="subcellular location">
    <subcellularLocation>
        <location evidence="2">Cell inner membrane</location>
        <topology evidence="2">Single-pass type II membrane protein</topology>
        <orientation evidence="2">Periplasmic side</orientation>
    </subcellularLocation>
</comment>
<dbReference type="PIRSF" id="PIRSF005413">
    <property type="entry name" value="COX11"/>
    <property type="match status" value="1"/>
</dbReference>
<dbReference type="InterPro" id="IPR023471">
    <property type="entry name" value="CtaG/Cox11_dom_sf"/>
</dbReference>
<name>A0ABY9EXJ0_9PSED</name>
<evidence type="ECO:0000313" key="11">
    <source>
        <dbReference type="EMBL" id="WLG85031.1"/>
    </source>
</evidence>
<evidence type="ECO:0000256" key="5">
    <source>
        <dbReference type="ARBA" id="ARBA00022692"/>
    </source>
</evidence>
<evidence type="ECO:0000256" key="9">
    <source>
        <dbReference type="ARBA" id="ARBA00023136"/>
    </source>
</evidence>
<evidence type="ECO:0000256" key="8">
    <source>
        <dbReference type="ARBA" id="ARBA00023008"/>
    </source>
</evidence>
<dbReference type="SUPFAM" id="SSF110111">
    <property type="entry name" value="Ctag/Cox11"/>
    <property type="match status" value="1"/>
</dbReference>
<protein>
    <recommendedName>
        <fullName evidence="4">Cytochrome c oxidase assembly protein CtaG</fullName>
    </recommendedName>
</protein>
<dbReference type="InterPro" id="IPR007533">
    <property type="entry name" value="Cyt_c_oxidase_assmbl_CtaG"/>
</dbReference>
<dbReference type="Gene3D" id="2.60.370.10">
    <property type="entry name" value="Ctag/Cox11"/>
    <property type="match status" value="1"/>
</dbReference>
<dbReference type="NCBIfam" id="NF003465">
    <property type="entry name" value="PRK05089.1"/>
    <property type="match status" value="1"/>
</dbReference>
<dbReference type="Pfam" id="PF04442">
    <property type="entry name" value="CtaG_Cox11"/>
    <property type="match status" value="1"/>
</dbReference>